<comment type="caution">
    <text evidence="1">The sequence shown here is derived from an EMBL/GenBank/DDBJ whole genome shotgun (WGS) entry which is preliminary data.</text>
</comment>
<dbReference type="EMBL" id="ABVL01000026">
    <property type="protein sequence ID" value="EDY16912.1"/>
    <property type="molecule type" value="Genomic_DNA"/>
</dbReference>
<dbReference type="Pfam" id="PF05159">
    <property type="entry name" value="Capsule_synth"/>
    <property type="match status" value="1"/>
</dbReference>
<proteinExistence type="predicted"/>
<dbReference type="InterPro" id="IPR007833">
    <property type="entry name" value="Capsule_polysaccharide_synth"/>
</dbReference>
<sequence length="241" mass="27245">METGFFWDAIHFDAVGLYESASLNFPAARRWIERFEAPRSWRTLALKPKFGQPAAKREWPGVVIVLQHPNDRSILRAGSTADYHRFVAEACAHYGPRAFLKKHPVTLGNRAEMALVDGLAAQHGCEIGHVNPSVIDQCEFVLTYNSTFAVDALMRGKHVVQYAPGYFWQTGCVQYSGRHVAPRIEPGEVSADQFLDFLVWKYCVHKLMPLERFAELLRILAASKELFPIPTEFSYGAYLNA</sequence>
<reference evidence="1 2" key="1">
    <citation type="journal article" date="2011" name="J. Bacteriol.">
        <title>Genome sequence of Chthoniobacter flavus Ellin428, an aerobic heterotrophic soil bacterium.</title>
        <authorList>
            <person name="Kant R."/>
            <person name="van Passel M.W."/>
            <person name="Palva A."/>
            <person name="Lucas S."/>
            <person name="Lapidus A."/>
            <person name="Glavina Del Rio T."/>
            <person name="Dalin E."/>
            <person name="Tice H."/>
            <person name="Bruce D."/>
            <person name="Goodwin L."/>
            <person name="Pitluck S."/>
            <person name="Larimer F.W."/>
            <person name="Land M.L."/>
            <person name="Hauser L."/>
            <person name="Sangwan P."/>
            <person name="de Vos W.M."/>
            <person name="Janssen P.H."/>
            <person name="Smidt H."/>
        </authorList>
    </citation>
    <scope>NUCLEOTIDE SEQUENCE [LARGE SCALE GENOMIC DNA]</scope>
    <source>
        <strain evidence="1 2">Ellin428</strain>
    </source>
</reference>
<name>B4D9F1_9BACT</name>
<dbReference type="InParanoid" id="B4D9F1"/>
<evidence type="ECO:0000313" key="2">
    <source>
        <dbReference type="Proteomes" id="UP000005824"/>
    </source>
</evidence>
<protein>
    <recommendedName>
        <fullName evidence="3">Capsule polysaccharide biosynthesis protein</fullName>
    </recommendedName>
</protein>
<evidence type="ECO:0000313" key="1">
    <source>
        <dbReference type="EMBL" id="EDY16912.1"/>
    </source>
</evidence>
<evidence type="ECO:0008006" key="3">
    <source>
        <dbReference type="Google" id="ProtNLM"/>
    </source>
</evidence>
<dbReference type="GO" id="GO:0000271">
    <property type="term" value="P:polysaccharide biosynthetic process"/>
    <property type="evidence" value="ECO:0007669"/>
    <property type="project" value="InterPro"/>
</dbReference>
<dbReference type="Proteomes" id="UP000005824">
    <property type="component" value="Unassembled WGS sequence"/>
</dbReference>
<accession>B4D9F1</accession>
<dbReference type="GO" id="GO:0015774">
    <property type="term" value="P:polysaccharide transport"/>
    <property type="evidence" value="ECO:0007669"/>
    <property type="project" value="InterPro"/>
</dbReference>
<organism evidence="1 2">
    <name type="scientific">Chthoniobacter flavus Ellin428</name>
    <dbReference type="NCBI Taxonomy" id="497964"/>
    <lineage>
        <taxon>Bacteria</taxon>
        <taxon>Pseudomonadati</taxon>
        <taxon>Verrucomicrobiota</taxon>
        <taxon>Spartobacteria</taxon>
        <taxon>Chthoniobacterales</taxon>
        <taxon>Chthoniobacteraceae</taxon>
        <taxon>Chthoniobacter</taxon>
    </lineage>
</organism>
<dbReference type="STRING" id="497964.CfE428DRAFT_5541"/>
<dbReference type="AlphaFoldDB" id="B4D9F1"/>
<keyword evidence="2" id="KW-1185">Reference proteome</keyword>
<gene>
    <name evidence="1" type="ORF">CfE428DRAFT_5541</name>
</gene>